<dbReference type="EMBL" id="CM047580">
    <property type="protein sequence ID" value="KAI9923218.1"/>
    <property type="molecule type" value="Genomic_DNA"/>
</dbReference>
<name>A0ACC0WYM2_9STRA</name>
<comment type="caution">
    <text evidence="1">The sequence shown here is derived from an EMBL/GenBank/DDBJ whole genome shotgun (WGS) entry which is preliminary data.</text>
</comment>
<accession>A0ACC0WYM2</accession>
<gene>
    <name evidence="1" type="ORF">PsorP6_001899</name>
</gene>
<protein>
    <submittedName>
        <fullName evidence="1">Uncharacterized protein</fullName>
    </submittedName>
</protein>
<dbReference type="Proteomes" id="UP001163321">
    <property type="component" value="Chromosome 1"/>
</dbReference>
<sequence>MNEADHLASGVSFVERNRDNVEIIKTAIEDKPVESSSNANALKALFLSSAIRTAAPATWCISRKRTPLLTKYSAKSVVSISVTRKLLRMAEDKNKALSALAFEELSTLHPKFEQDVLEVWNFDFSVERKDVTGGTRNSSVNFVTVRGNRGQHARGYLQAV</sequence>
<keyword evidence="2" id="KW-1185">Reference proteome</keyword>
<evidence type="ECO:0000313" key="2">
    <source>
        <dbReference type="Proteomes" id="UP001163321"/>
    </source>
</evidence>
<reference evidence="1 2" key="1">
    <citation type="journal article" date="2022" name="bioRxiv">
        <title>The genome of the oomycete Peronosclerospora sorghi, a cosmopolitan pathogen of maize and sorghum, is inflated with dispersed pseudogenes.</title>
        <authorList>
            <person name="Fletcher K."/>
            <person name="Martin F."/>
            <person name="Isakeit T."/>
            <person name="Cavanaugh K."/>
            <person name="Magill C."/>
            <person name="Michelmore R."/>
        </authorList>
    </citation>
    <scope>NUCLEOTIDE SEQUENCE [LARGE SCALE GENOMIC DNA]</scope>
    <source>
        <strain evidence="1">P6</strain>
    </source>
</reference>
<organism evidence="1 2">
    <name type="scientific">Peronosclerospora sorghi</name>
    <dbReference type="NCBI Taxonomy" id="230839"/>
    <lineage>
        <taxon>Eukaryota</taxon>
        <taxon>Sar</taxon>
        <taxon>Stramenopiles</taxon>
        <taxon>Oomycota</taxon>
        <taxon>Peronosporomycetes</taxon>
        <taxon>Peronosporales</taxon>
        <taxon>Peronosporaceae</taxon>
        <taxon>Peronosclerospora</taxon>
    </lineage>
</organism>
<proteinExistence type="predicted"/>
<evidence type="ECO:0000313" key="1">
    <source>
        <dbReference type="EMBL" id="KAI9923218.1"/>
    </source>
</evidence>